<evidence type="ECO:0000256" key="4">
    <source>
        <dbReference type="ARBA" id="ARBA00022827"/>
    </source>
</evidence>
<feature type="domain" description="Acyl-CoA dehydrogenase/oxidase N-terminal" evidence="7">
    <location>
        <begin position="61"/>
        <end position="156"/>
    </location>
</feature>
<keyword evidence="3" id="KW-0285">Flavoprotein</keyword>
<dbReference type="SUPFAM" id="SSF47203">
    <property type="entry name" value="Acyl-CoA dehydrogenase C-terminal domain-like"/>
    <property type="match status" value="1"/>
</dbReference>
<dbReference type="InterPro" id="IPR037069">
    <property type="entry name" value="AcylCoA_DH/ox_N_sf"/>
</dbReference>
<dbReference type="InterPro" id="IPR009100">
    <property type="entry name" value="AcylCoA_DH/oxidase_NM_dom_sf"/>
</dbReference>
<gene>
    <name evidence="8" type="ORF">Psi02_51410</name>
</gene>
<dbReference type="InterPro" id="IPR013786">
    <property type="entry name" value="AcylCoA_DH/ox_N"/>
</dbReference>
<proteinExistence type="inferred from homology"/>
<evidence type="ECO:0000313" key="9">
    <source>
        <dbReference type="Proteomes" id="UP000644610"/>
    </source>
</evidence>
<evidence type="ECO:0000259" key="6">
    <source>
        <dbReference type="Pfam" id="PF00441"/>
    </source>
</evidence>
<evidence type="ECO:0000256" key="2">
    <source>
        <dbReference type="ARBA" id="ARBA00009347"/>
    </source>
</evidence>
<organism evidence="8 9">
    <name type="scientific">Planotetraspora silvatica</name>
    <dbReference type="NCBI Taxonomy" id="234614"/>
    <lineage>
        <taxon>Bacteria</taxon>
        <taxon>Bacillati</taxon>
        <taxon>Actinomycetota</taxon>
        <taxon>Actinomycetes</taxon>
        <taxon>Streptosporangiales</taxon>
        <taxon>Streptosporangiaceae</taxon>
        <taxon>Planotetraspora</taxon>
    </lineage>
</organism>
<keyword evidence="9" id="KW-1185">Reference proteome</keyword>
<dbReference type="Gene3D" id="1.20.140.10">
    <property type="entry name" value="Butyryl-CoA Dehydrogenase, subunit A, domain 3"/>
    <property type="match status" value="1"/>
</dbReference>
<evidence type="ECO:0000313" key="8">
    <source>
        <dbReference type="EMBL" id="GII48717.1"/>
    </source>
</evidence>
<dbReference type="EMBL" id="BOOQ01000034">
    <property type="protein sequence ID" value="GII48717.1"/>
    <property type="molecule type" value="Genomic_DNA"/>
</dbReference>
<dbReference type="Pfam" id="PF00441">
    <property type="entry name" value="Acyl-CoA_dh_1"/>
    <property type="match status" value="1"/>
</dbReference>
<sequence>MSAGVARTFSFGSTTAVLEASPYGQARAAGSSRILGSLRHGASPGASRTCRSVETNFPFADDQLAFAFAVREVLAEHCPATAVREASRAVRRDVRLPAWSQLADMGFFGMLVSEEHQGLGRGLAGSILAFEETGRAALPGPVVETAVVAPLLVEDGDLLLQLATGKLCVSARLGDQVYAPDADLADLLIVERDGRSRVFPAAGVRLTPQAGADPVRRLFSLAVGAEERTDHLAASGKARRSTAVPALEAATVAVAAQLVGLARHVLDVSADHARSRRQFGMPVSAFQAIKGRLADVAVAIDLAAPVVYAAAAAVDRAGRGAVAPSGLDRAVSAAKATAGEAATRAAETALRVYGAAGYADELDLRLWLARVWSLASAYGDTGVHRARLRAAVLGNPALPSDLPWAL</sequence>
<dbReference type="GO" id="GO:0003995">
    <property type="term" value="F:acyl-CoA dehydrogenase activity"/>
    <property type="evidence" value="ECO:0007669"/>
    <property type="project" value="TreeGrafter"/>
</dbReference>
<feature type="domain" description="Acyl-CoA dehydrogenase/oxidase C-terminal" evidence="6">
    <location>
        <begin position="247"/>
        <end position="392"/>
    </location>
</feature>
<dbReference type="PANTHER" id="PTHR43884:SF20">
    <property type="entry name" value="ACYL-COA DEHYDROGENASE FADE28"/>
    <property type="match status" value="1"/>
</dbReference>
<comment type="caution">
    <text evidence="8">The sequence shown here is derived from an EMBL/GenBank/DDBJ whole genome shotgun (WGS) entry which is preliminary data.</text>
</comment>
<reference evidence="8" key="1">
    <citation type="submission" date="2021-01" db="EMBL/GenBank/DDBJ databases">
        <title>Whole genome shotgun sequence of Planotetraspora silvatica NBRC 100141.</title>
        <authorList>
            <person name="Komaki H."/>
            <person name="Tamura T."/>
        </authorList>
    </citation>
    <scope>NUCLEOTIDE SEQUENCE</scope>
    <source>
        <strain evidence="8">NBRC 100141</strain>
    </source>
</reference>
<keyword evidence="5" id="KW-0560">Oxidoreductase</keyword>
<accession>A0A8J3URX6</accession>
<dbReference type="PANTHER" id="PTHR43884">
    <property type="entry name" value="ACYL-COA DEHYDROGENASE"/>
    <property type="match status" value="1"/>
</dbReference>
<dbReference type="RefSeq" id="WP_203978166.1">
    <property type="nucleotide sequence ID" value="NZ_BAAAKY010000005.1"/>
</dbReference>
<comment type="cofactor">
    <cofactor evidence="1">
        <name>FAD</name>
        <dbReference type="ChEBI" id="CHEBI:57692"/>
    </cofactor>
</comment>
<dbReference type="InterPro" id="IPR036250">
    <property type="entry name" value="AcylCo_DH-like_C"/>
</dbReference>
<dbReference type="GO" id="GO:0050660">
    <property type="term" value="F:flavin adenine dinucleotide binding"/>
    <property type="evidence" value="ECO:0007669"/>
    <property type="project" value="InterPro"/>
</dbReference>
<dbReference type="InterPro" id="IPR009075">
    <property type="entry name" value="AcylCo_DH/oxidase_C"/>
</dbReference>
<comment type="similarity">
    <text evidence="2">Belongs to the acyl-CoA dehydrogenase family.</text>
</comment>
<protein>
    <submittedName>
        <fullName evidence="8">Acyl-CoA dehydrogenase</fullName>
    </submittedName>
</protein>
<dbReference type="AlphaFoldDB" id="A0A8J3URX6"/>
<name>A0A8J3URX6_9ACTN</name>
<dbReference type="SUPFAM" id="SSF56645">
    <property type="entry name" value="Acyl-CoA dehydrogenase NM domain-like"/>
    <property type="match status" value="1"/>
</dbReference>
<evidence type="ECO:0000256" key="1">
    <source>
        <dbReference type="ARBA" id="ARBA00001974"/>
    </source>
</evidence>
<evidence type="ECO:0000256" key="3">
    <source>
        <dbReference type="ARBA" id="ARBA00022630"/>
    </source>
</evidence>
<dbReference type="Gene3D" id="1.10.540.10">
    <property type="entry name" value="Acyl-CoA dehydrogenase/oxidase, N-terminal domain"/>
    <property type="match status" value="1"/>
</dbReference>
<keyword evidence="4" id="KW-0274">FAD</keyword>
<dbReference type="Pfam" id="PF02771">
    <property type="entry name" value="Acyl-CoA_dh_N"/>
    <property type="match status" value="1"/>
</dbReference>
<dbReference type="Proteomes" id="UP000644610">
    <property type="component" value="Unassembled WGS sequence"/>
</dbReference>
<evidence type="ECO:0000256" key="5">
    <source>
        <dbReference type="ARBA" id="ARBA00023002"/>
    </source>
</evidence>
<evidence type="ECO:0000259" key="7">
    <source>
        <dbReference type="Pfam" id="PF02771"/>
    </source>
</evidence>